<evidence type="ECO:0000256" key="3">
    <source>
        <dbReference type="ARBA" id="ARBA00022679"/>
    </source>
</evidence>
<organism evidence="5 6">
    <name type="scientific">Penicillium antarcticum</name>
    <dbReference type="NCBI Taxonomy" id="416450"/>
    <lineage>
        <taxon>Eukaryota</taxon>
        <taxon>Fungi</taxon>
        <taxon>Dikarya</taxon>
        <taxon>Ascomycota</taxon>
        <taxon>Pezizomycotina</taxon>
        <taxon>Eurotiomycetes</taxon>
        <taxon>Eurotiomycetidae</taxon>
        <taxon>Eurotiales</taxon>
        <taxon>Aspergillaceae</taxon>
        <taxon>Penicillium</taxon>
    </lineage>
</organism>
<reference evidence="6" key="1">
    <citation type="journal article" date="2017" name="Nat. Microbiol.">
        <title>Global analysis of biosynthetic gene clusters reveals vast potential of secondary metabolite production in Penicillium species.</title>
        <authorList>
            <person name="Nielsen J.C."/>
            <person name="Grijseels S."/>
            <person name="Prigent S."/>
            <person name="Ji B."/>
            <person name="Dainat J."/>
            <person name="Nielsen K.F."/>
            <person name="Frisvad J.C."/>
            <person name="Workman M."/>
            <person name="Nielsen J."/>
        </authorList>
    </citation>
    <scope>NUCLEOTIDE SEQUENCE [LARGE SCALE GENOMIC DNA]</scope>
    <source>
        <strain evidence="6">IBT 31811</strain>
    </source>
</reference>
<keyword evidence="4" id="KW-0949">S-adenosyl-L-methionine</keyword>
<keyword evidence="2" id="KW-0489">Methyltransferase</keyword>
<evidence type="ECO:0000256" key="4">
    <source>
        <dbReference type="ARBA" id="ARBA00022691"/>
    </source>
</evidence>
<evidence type="ECO:0008006" key="7">
    <source>
        <dbReference type="Google" id="ProtNLM"/>
    </source>
</evidence>
<keyword evidence="3" id="KW-0808">Transferase</keyword>
<dbReference type="PANTHER" id="PTHR32183:SF6">
    <property type="entry name" value="CYSTEINE SULFINATE DESULFINASE_CYSTEINE DESULFURASE AND RELATED ENZYMES"/>
    <property type="match status" value="1"/>
</dbReference>
<evidence type="ECO:0000313" key="5">
    <source>
        <dbReference type="EMBL" id="OQD90851.1"/>
    </source>
</evidence>
<name>A0A1V6QNW1_9EURO</name>
<dbReference type="GO" id="GO:0032259">
    <property type="term" value="P:methylation"/>
    <property type="evidence" value="ECO:0007669"/>
    <property type="project" value="UniProtKB-KW"/>
</dbReference>
<sequence>MRDILSEVVGKWSLIPQKRNRNGAFPGIFKYIPHSRLFCSKSRINTSWPSSLTLTLLFLKDILHWKSLAMASPEPLQSPEGQTRLVRHFEGRSIDDHSAAWSNLWDTDNSDMWDRGKPSPALIDALEQNQDTFNPITADGRRKRALVPGCGKGYDVVMLALHGFDAYGLDVSSKGVSVAEEYAGKELQSPQPYNFGAEGTARERGNVSFIEGDFFKSKWEDGRKFDLIYDYTFLCALHPTNRREWASRMADLLLPGGLLICLEFPLFKDLSLPGPPWPLKGVYWNLLVEGGDGLVTKDRVISDSVDGSFVRNLYIKPETSYENGKGTDMLSVYAKK</sequence>
<evidence type="ECO:0000313" key="6">
    <source>
        <dbReference type="Proteomes" id="UP000191672"/>
    </source>
</evidence>
<keyword evidence="6" id="KW-1185">Reference proteome</keyword>
<comment type="caution">
    <text evidence="5">The sequence shown here is derived from an EMBL/GenBank/DDBJ whole genome shotgun (WGS) entry which is preliminary data.</text>
</comment>
<protein>
    <recommendedName>
        <fullName evidence="7">Methyltransferase domain-containing protein</fullName>
    </recommendedName>
</protein>
<evidence type="ECO:0000256" key="1">
    <source>
        <dbReference type="ARBA" id="ARBA00022553"/>
    </source>
</evidence>
<dbReference type="CDD" id="cd02440">
    <property type="entry name" value="AdoMet_MTases"/>
    <property type="match status" value="1"/>
</dbReference>
<dbReference type="InterPro" id="IPR008854">
    <property type="entry name" value="TPMT"/>
</dbReference>
<dbReference type="AlphaFoldDB" id="A0A1V6QNW1"/>
<dbReference type="STRING" id="416450.A0A1V6QNW1"/>
<evidence type="ECO:0000256" key="2">
    <source>
        <dbReference type="ARBA" id="ARBA00022603"/>
    </source>
</evidence>
<dbReference type="EMBL" id="MDYN01000001">
    <property type="protein sequence ID" value="OQD90851.1"/>
    <property type="molecule type" value="Genomic_DNA"/>
</dbReference>
<dbReference type="PROSITE" id="PS51585">
    <property type="entry name" value="SAM_MT_TPMT"/>
    <property type="match status" value="1"/>
</dbReference>
<dbReference type="Pfam" id="PF05724">
    <property type="entry name" value="TPMT"/>
    <property type="match status" value="1"/>
</dbReference>
<keyword evidence="1" id="KW-0597">Phosphoprotein</keyword>
<dbReference type="PANTHER" id="PTHR32183">
    <property type="match status" value="1"/>
</dbReference>
<dbReference type="Gene3D" id="3.40.50.150">
    <property type="entry name" value="Vaccinia Virus protein VP39"/>
    <property type="match status" value="1"/>
</dbReference>
<accession>A0A1V6QNW1</accession>
<proteinExistence type="predicted"/>
<dbReference type="GO" id="GO:0008757">
    <property type="term" value="F:S-adenosylmethionine-dependent methyltransferase activity"/>
    <property type="evidence" value="ECO:0007669"/>
    <property type="project" value="InterPro"/>
</dbReference>
<dbReference type="InterPro" id="IPR029063">
    <property type="entry name" value="SAM-dependent_MTases_sf"/>
</dbReference>
<dbReference type="Proteomes" id="UP000191672">
    <property type="component" value="Unassembled WGS sequence"/>
</dbReference>
<gene>
    <name evidence="5" type="ORF">PENANT_c001G00412</name>
</gene>
<dbReference type="SUPFAM" id="SSF53335">
    <property type="entry name" value="S-adenosyl-L-methionine-dependent methyltransferases"/>
    <property type="match status" value="1"/>
</dbReference>